<dbReference type="PANTHER" id="PTHR15907">
    <property type="entry name" value="DUF614 FAMILY PROTEIN-RELATED"/>
    <property type="match status" value="1"/>
</dbReference>
<dbReference type="Proteomes" id="UP000601710">
    <property type="component" value="Chromosome 30"/>
</dbReference>
<proteinExistence type="predicted"/>
<dbReference type="AlphaFoldDB" id="A0A6J8FH61"/>
<evidence type="ECO:0000313" key="2">
    <source>
        <dbReference type="EMBL" id="CAC5432165.1"/>
    </source>
</evidence>
<accession>A0A6J8FH61</accession>
<gene>
    <name evidence="2" type="ORF">LDHU3_30.1880</name>
</gene>
<dbReference type="NCBIfam" id="TIGR01571">
    <property type="entry name" value="A_thal_Cys_rich"/>
    <property type="match status" value="1"/>
</dbReference>
<dbReference type="InterPro" id="IPR006461">
    <property type="entry name" value="PLAC_motif_containing"/>
</dbReference>
<dbReference type="VEuPathDB" id="TriTrypDB:LdBPK_301470.1"/>
<evidence type="ECO:0000313" key="3">
    <source>
        <dbReference type="Proteomes" id="UP000601710"/>
    </source>
</evidence>
<dbReference type="VEuPathDB" id="TriTrypDB:LdCL_300019900"/>
<sequence>MPQGQYSQKPNGGPTQPVKTRPGQSVYTGNTMNAPGSRAAVQNRKEDWRFPLCVCCDDMDSCCEACCCFTCQVSRQCNMLVNNRREIHWPYCLLMTLCDVSLFFFSVTCVFASETRRLARERYGISGSGCDDCCIGYWCRTCSAQQVLLEMTAMNEFPGATCYEAAPQPAANRMV</sequence>
<organism evidence="2 3">
    <name type="scientific">Leishmania donovani</name>
    <dbReference type="NCBI Taxonomy" id="5661"/>
    <lineage>
        <taxon>Eukaryota</taxon>
        <taxon>Discoba</taxon>
        <taxon>Euglenozoa</taxon>
        <taxon>Kinetoplastea</taxon>
        <taxon>Metakinetoplastina</taxon>
        <taxon>Trypanosomatida</taxon>
        <taxon>Trypanosomatidae</taxon>
        <taxon>Leishmaniinae</taxon>
        <taxon>Leishmania</taxon>
    </lineage>
</organism>
<dbReference type="Pfam" id="PF04749">
    <property type="entry name" value="PLAC8"/>
    <property type="match status" value="1"/>
</dbReference>
<name>A0A6J8FH61_LEIDO</name>
<protein>
    <submittedName>
        <fullName evidence="2">Ama1_protein_putative/GeneDB:LmjF.30.1410/GeneDB: LmjF.30.1430</fullName>
    </submittedName>
</protein>
<dbReference type="VEuPathDB" id="TriTrypDB:LDHU3_30.1880"/>
<reference evidence="2" key="1">
    <citation type="submission" date="2020-06" db="EMBL/GenBank/DDBJ databases">
        <authorList>
            <person name="Camacho E."/>
            <person name="Gonzalez-de la Fuente S."/>
            <person name="Rastrojo A."/>
            <person name="Peiro-Pastor R."/>
            <person name="Solana JC."/>
            <person name="Tabera L."/>
            <person name="Gamarro F."/>
            <person name="Carrasco-Ramiro F."/>
            <person name="Requena JM."/>
            <person name="Aguado B."/>
        </authorList>
    </citation>
    <scope>NUCLEOTIDE SEQUENCE</scope>
</reference>
<dbReference type="EMBL" id="LR812650">
    <property type="protein sequence ID" value="CAC5432165.1"/>
    <property type="molecule type" value="Genomic_DNA"/>
</dbReference>
<feature type="compositionally biased region" description="Polar residues" evidence="1">
    <location>
        <begin position="1"/>
        <end position="34"/>
    </location>
</feature>
<evidence type="ECO:0000256" key="1">
    <source>
        <dbReference type="SAM" id="MobiDB-lite"/>
    </source>
</evidence>
<feature type="region of interest" description="Disordered" evidence="1">
    <location>
        <begin position="1"/>
        <end position="38"/>
    </location>
</feature>